<gene>
    <name evidence="5" type="ORF">PV07_02142</name>
</gene>
<feature type="domain" description="HpcH/HpaI aldolase/citrate lyase" evidence="4">
    <location>
        <begin position="30"/>
        <end position="104"/>
    </location>
</feature>
<reference evidence="5 6" key="1">
    <citation type="submission" date="2015-01" db="EMBL/GenBank/DDBJ databases">
        <title>The Genome Sequence of Cladophialophora immunda CBS83496.</title>
        <authorList>
            <consortium name="The Broad Institute Genomics Platform"/>
            <person name="Cuomo C."/>
            <person name="de Hoog S."/>
            <person name="Gorbushina A."/>
            <person name="Stielow B."/>
            <person name="Teixiera M."/>
            <person name="Abouelleil A."/>
            <person name="Chapman S.B."/>
            <person name="Priest M."/>
            <person name="Young S.K."/>
            <person name="Wortman J."/>
            <person name="Nusbaum C."/>
            <person name="Birren B."/>
        </authorList>
    </citation>
    <scope>NUCLEOTIDE SEQUENCE [LARGE SCALE GENOMIC DNA]</scope>
    <source>
        <strain evidence="5 6">CBS 83496</strain>
    </source>
</reference>
<evidence type="ECO:0000256" key="3">
    <source>
        <dbReference type="ARBA" id="ARBA00023239"/>
    </source>
</evidence>
<dbReference type="GeneID" id="27341336"/>
<proteinExistence type="inferred from homology"/>
<dbReference type="InterPro" id="IPR015813">
    <property type="entry name" value="Pyrv/PenolPyrv_kinase-like_dom"/>
</dbReference>
<organism evidence="5 6">
    <name type="scientific">Cladophialophora immunda</name>
    <dbReference type="NCBI Taxonomy" id="569365"/>
    <lineage>
        <taxon>Eukaryota</taxon>
        <taxon>Fungi</taxon>
        <taxon>Dikarya</taxon>
        <taxon>Ascomycota</taxon>
        <taxon>Pezizomycotina</taxon>
        <taxon>Eurotiomycetes</taxon>
        <taxon>Chaetothyriomycetidae</taxon>
        <taxon>Chaetothyriales</taxon>
        <taxon>Herpotrichiellaceae</taxon>
        <taxon>Cladophialophora</taxon>
    </lineage>
</organism>
<dbReference type="InterPro" id="IPR005000">
    <property type="entry name" value="Aldolase/citrate-lyase_domain"/>
</dbReference>
<protein>
    <recommendedName>
        <fullName evidence="4">HpcH/HpaI aldolase/citrate lyase domain-containing protein</fullName>
    </recommendedName>
</protein>
<dbReference type="STRING" id="569365.A0A0D2CZQ3"/>
<sequence length="130" mass="13943">MAFIFSNNLYRSVEARQLCKAVGIKMVPSALVVQMAQKAGFDALFIDMEHSTLSIHETSQMCTAGLLAEVTPFVRVPHQCGNGLIQKVLDGGAMGVIFPHIDSKGRSRAGGKTSSGNIILQTHTATIRLS</sequence>
<keyword evidence="6" id="KW-1185">Reference proteome</keyword>
<dbReference type="Gene3D" id="3.20.20.60">
    <property type="entry name" value="Phosphoenolpyruvate-binding domains"/>
    <property type="match status" value="1"/>
</dbReference>
<dbReference type="RefSeq" id="XP_016255661.1">
    <property type="nucleotide sequence ID" value="XM_016388733.1"/>
</dbReference>
<dbReference type="PANTHER" id="PTHR30502">
    <property type="entry name" value="2-KETO-3-DEOXY-L-RHAMNONATE ALDOLASE"/>
    <property type="match status" value="1"/>
</dbReference>
<dbReference type="GO" id="GO:0005737">
    <property type="term" value="C:cytoplasm"/>
    <property type="evidence" value="ECO:0007669"/>
    <property type="project" value="TreeGrafter"/>
</dbReference>
<evidence type="ECO:0000256" key="1">
    <source>
        <dbReference type="ARBA" id="ARBA00005568"/>
    </source>
</evidence>
<evidence type="ECO:0000313" key="5">
    <source>
        <dbReference type="EMBL" id="KIW35445.1"/>
    </source>
</evidence>
<name>A0A0D2CZQ3_9EURO</name>
<dbReference type="SUPFAM" id="SSF51621">
    <property type="entry name" value="Phosphoenolpyruvate/pyruvate domain"/>
    <property type="match status" value="1"/>
</dbReference>
<dbReference type="OrthoDB" id="1621678at2759"/>
<dbReference type="EMBL" id="KN847040">
    <property type="protein sequence ID" value="KIW35445.1"/>
    <property type="molecule type" value="Genomic_DNA"/>
</dbReference>
<comment type="similarity">
    <text evidence="1">Belongs to the HpcH/HpaI aldolase family.</text>
</comment>
<keyword evidence="3" id="KW-0456">Lyase</keyword>
<dbReference type="PANTHER" id="PTHR30502:SF0">
    <property type="entry name" value="PHOSPHOENOLPYRUVATE CARBOXYLASE FAMILY PROTEIN"/>
    <property type="match status" value="1"/>
</dbReference>
<dbReference type="InterPro" id="IPR050251">
    <property type="entry name" value="HpcH-HpaI_aldolase"/>
</dbReference>
<dbReference type="GO" id="GO:0046872">
    <property type="term" value="F:metal ion binding"/>
    <property type="evidence" value="ECO:0007669"/>
    <property type="project" value="UniProtKB-KW"/>
</dbReference>
<dbReference type="HOGENOM" id="CLU_1937934_0_0_1"/>
<dbReference type="Proteomes" id="UP000054466">
    <property type="component" value="Unassembled WGS sequence"/>
</dbReference>
<accession>A0A0D2CZQ3</accession>
<evidence type="ECO:0000313" key="6">
    <source>
        <dbReference type="Proteomes" id="UP000054466"/>
    </source>
</evidence>
<evidence type="ECO:0000259" key="4">
    <source>
        <dbReference type="Pfam" id="PF03328"/>
    </source>
</evidence>
<dbReference type="InterPro" id="IPR040442">
    <property type="entry name" value="Pyrv_kinase-like_dom_sf"/>
</dbReference>
<dbReference type="Pfam" id="PF03328">
    <property type="entry name" value="HpcH_HpaI"/>
    <property type="match status" value="1"/>
</dbReference>
<dbReference type="VEuPathDB" id="FungiDB:PV07_02142"/>
<dbReference type="GO" id="GO:0016832">
    <property type="term" value="F:aldehyde-lyase activity"/>
    <property type="evidence" value="ECO:0007669"/>
    <property type="project" value="TreeGrafter"/>
</dbReference>
<keyword evidence="2" id="KW-0479">Metal-binding</keyword>
<evidence type="ECO:0000256" key="2">
    <source>
        <dbReference type="ARBA" id="ARBA00022723"/>
    </source>
</evidence>
<dbReference type="AlphaFoldDB" id="A0A0D2CZQ3"/>